<dbReference type="SUPFAM" id="SSF49785">
    <property type="entry name" value="Galactose-binding domain-like"/>
    <property type="match status" value="2"/>
</dbReference>
<evidence type="ECO:0000256" key="4">
    <source>
        <dbReference type="ARBA" id="ARBA00022801"/>
    </source>
</evidence>
<dbReference type="PANTHER" id="PTHR10030">
    <property type="entry name" value="ALPHA-L-FUCOSIDASE"/>
    <property type="match status" value="1"/>
</dbReference>
<dbReference type="InterPro" id="IPR000933">
    <property type="entry name" value="Glyco_hydro_29"/>
</dbReference>
<proteinExistence type="inferred from homology"/>
<dbReference type="STRING" id="1477437.SAMN05444682_113147"/>
<dbReference type="Pfam" id="PF22633">
    <property type="entry name" value="F5_F8_type_C_2"/>
    <property type="match status" value="1"/>
</dbReference>
<dbReference type="InterPro" id="IPR000421">
    <property type="entry name" value="FA58C"/>
</dbReference>
<dbReference type="Gene3D" id="2.60.120.260">
    <property type="entry name" value="Galactose-binding domain-like"/>
    <property type="match status" value="2"/>
</dbReference>
<dbReference type="InterPro" id="IPR057739">
    <property type="entry name" value="Glyco_hydro_29_N"/>
</dbReference>
<dbReference type="SMART" id="SM00812">
    <property type="entry name" value="Alpha_L_fucos"/>
    <property type="match status" value="1"/>
</dbReference>
<dbReference type="PANTHER" id="PTHR10030:SF37">
    <property type="entry name" value="ALPHA-L-FUCOSIDASE-RELATED"/>
    <property type="match status" value="1"/>
</dbReference>
<name>A0A1I3TZE6_9SPHI</name>
<comment type="similarity">
    <text evidence="1">Belongs to the glycosyl hydrolase 29 family.</text>
</comment>
<dbReference type="RefSeq" id="WP_245893358.1">
    <property type="nucleotide sequence ID" value="NZ_FOQO01000013.1"/>
</dbReference>
<evidence type="ECO:0000259" key="6">
    <source>
        <dbReference type="PROSITE" id="PS50022"/>
    </source>
</evidence>
<evidence type="ECO:0000313" key="7">
    <source>
        <dbReference type="EMBL" id="SFJ76012.1"/>
    </source>
</evidence>
<organism evidence="7 8">
    <name type="scientific">Parapedobacter indicus</name>
    <dbReference type="NCBI Taxonomy" id="1477437"/>
    <lineage>
        <taxon>Bacteria</taxon>
        <taxon>Pseudomonadati</taxon>
        <taxon>Bacteroidota</taxon>
        <taxon>Sphingobacteriia</taxon>
        <taxon>Sphingobacteriales</taxon>
        <taxon>Sphingobacteriaceae</taxon>
        <taxon>Parapedobacter</taxon>
    </lineage>
</organism>
<dbReference type="PROSITE" id="PS50022">
    <property type="entry name" value="FA58C_3"/>
    <property type="match status" value="1"/>
</dbReference>
<dbReference type="InterPro" id="IPR017853">
    <property type="entry name" value="GH"/>
</dbReference>
<dbReference type="SUPFAM" id="SSF51445">
    <property type="entry name" value="(Trans)glycosidases"/>
    <property type="match status" value="1"/>
</dbReference>
<dbReference type="Pfam" id="PF01120">
    <property type="entry name" value="Alpha_L_fucos"/>
    <property type="match status" value="1"/>
</dbReference>
<sequence length="653" mass="72582">MIFDNVTKLMFLGVVAVVGLTAGCNSVDSAKSDEPSPYGPIPTAAQLNWHELEMYCLIHFTPTTFQNKEWGFGDAPADLFNPKHFDANQIAAAAKAGGFNGLISVAKHHDGYCLWPTKTTDYNISRSPWREGKGDMVKEFMEAAHKQGMQFGVYVSAWDRNFPAYGAPEYADAYREQLRELYGNYGPLFVSWHDGANGGDGYYGGANETRRIDRSTYYEWEEKTWPITREMQPTAVIFSDIGPDIRWVGNEKGEAAETSWATFTPVAPDGGKPAPGHIDERFLGSGQRNGKYWIPAECDVPQRPGWFYHPEQDNDVKTPDQLFDLYLKSVGRGAAFNLGLAPNTDGLLHPNDVASLKGFGEKLHKTFAENFASGASFNASNIRKDKEKHFGPANLLDDDRYSYWATNDDVTQPELVVKLKDEATFDLIRLRENIKLGQRLDSVWIDVWQDEAWQPLVMATSIGSSRLIPLKEPVTTKQVRLRLFAPVAIALSDFGLFKEATVEFATQITDRKALNASAWKIVDNSLDGGDPALAWDGNTNTHWLTNEIGLPKRFSVDMGSLQTLTGMGYLPRQDGEAAGLVNRYVFETSVDGSQWQAVGSGEFSNIVANPILQFVEFAKPVQARYFRFAIESVANASTSRSVVSIAEFTVYGK</sequence>
<dbReference type="AlphaFoldDB" id="A0A1I3TZE6"/>
<dbReference type="Gene3D" id="3.20.20.80">
    <property type="entry name" value="Glycosidases"/>
    <property type="match status" value="1"/>
</dbReference>
<reference evidence="7 8" key="1">
    <citation type="submission" date="2016-10" db="EMBL/GenBank/DDBJ databases">
        <authorList>
            <person name="de Groot N.N."/>
        </authorList>
    </citation>
    <scope>NUCLEOTIDE SEQUENCE [LARGE SCALE GENOMIC DNA]</scope>
    <source>
        <strain evidence="7 8">RK1</strain>
    </source>
</reference>
<dbReference type="EMBL" id="FOQO01000013">
    <property type="protein sequence ID" value="SFJ76012.1"/>
    <property type="molecule type" value="Genomic_DNA"/>
</dbReference>
<dbReference type="Proteomes" id="UP000198670">
    <property type="component" value="Unassembled WGS sequence"/>
</dbReference>
<dbReference type="Pfam" id="PF00754">
    <property type="entry name" value="F5_F8_type_C"/>
    <property type="match status" value="1"/>
</dbReference>
<keyword evidence="8" id="KW-1185">Reference proteome</keyword>
<evidence type="ECO:0000313" key="8">
    <source>
        <dbReference type="Proteomes" id="UP000198670"/>
    </source>
</evidence>
<evidence type="ECO:0000256" key="1">
    <source>
        <dbReference type="ARBA" id="ARBA00007951"/>
    </source>
</evidence>
<protein>
    <recommendedName>
        <fullName evidence="2">alpha-L-fucosidase</fullName>
        <ecNumber evidence="2">3.2.1.51</ecNumber>
    </recommendedName>
</protein>
<dbReference type="GO" id="GO:0004560">
    <property type="term" value="F:alpha-L-fucosidase activity"/>
    <property type="evidence" value="ECO:0007669"/>
    <property type="project" value="InterPro"/>
</dbReference>
<evidence type="ECO:0000256" key="2">
    <source>
        <dbReference type="ARBA" id="ARBA00012662"/>
    </source>
</evidence>
<dbReference type="GO" id="GO:0006004">
    <property type="term" value="P:fucose metabolic process"/>
    <property type="evidence" value="ECO:0007669"/>
    <property type="project" value="TreeGrafter"/>
</dbReference>
<keyword evidence="4" id="KW-0378">Hydrolase</keyword>
<dbReference type="GO" id="GO:0016139">
    <property type="term" value="P:glycoside catabolic process"/>
    <property type="evidence" value="ECO:0007669"/>
    <property type="project" value="TreeGrafter"/>
</dbReference>
<evidence type="ECO:0000256" key="3">
    <source>
        <dbReference type="ARBA" id="ARBA00022729"/>
    </source>
</evidence>
<feature type="domain" description="F5/8 type C" evidence="6">
    <location>
        <begin position="497"/>
        <end position="653"/>
    </location>
</feature>
<gene>
    <name evidence="7" type="ORF">SAMN05444682_113147</name>
</gene>
<accession>A0A1I3TZE6</accession>
<dbReference type="GO" id="GO:0005764">
    <property type="term" value="C:lysosome"/>
    <property type="evidence" value="ECO:0007669"/>
    <property type="project" value="TreeGrafter"/>
</dbReference>
<evidence type="ECO:0000256" key="5">
    <source>
        <dbReference type="ARBA" id="ARBA00023295"/>
    </source>
</evidence>
<dbReference type="InterPro" id="IPR008979">
    <property type="entry name" value="Galactose-bd-like_sf"/>
</dbReference>
<keyword evidence="3" id="KW-0732">Signal</keyword>
<keyword evidence="5" id="KW-0326">Glycosidase</keyword>
<dbReference type="EC" id="3.2.1.51" evidence="2"/>